<keyword evidence="4" id="KW-0456">Lyase</keyword>
<evidence type="ECO:0000256" key="3">
    <source>
        <dbReference type="ARBA" id="ARBA00011989"/>
    </source>
</evidence>
<protein>
    <recommendedName>
        <fullName evidence="3">GDP-mannose 4,6-dehydratase</fullName>
        <ecNumber evidence="3">4.2.1.47</ecNumber>
    </recommendedName>
</protein>
<comment type="similarity">
    <text evidence="2">Belongs to the NAD(P)-dependent epimerase/dehydratase family. GDP-mannose 4,6-dehydratase subfamily.</text>
</comment>
<dbReference type="EMBL" id="CAFBRB010000013">
    <property type="protein sequence ID" value="CAB5071911.1"/>
    <property type="molecule type" value="Genomic_DNA"/>
</dbReference>
<evidence type="ECO:0000256" key="1">
    <source>
        <dbReference type="ARBA" id="ARBA00001937"/>
    </source>
</evidence>
<proteinExistence type="inferred from homology"/>
<evidence type="ECO:0000259" key="5">
    <source>
        <dbReference type="Pfam" id="PF16363"/>
    </source>
</evidence>
<dbReference type="GO" id="GO:0042351">
    <property type="term" value="P:'de novo' GDP-L-fucose biosynthetic process"/>
    <property type="evidence" value="ECO:0007669"/>
    <property type="project" value="TreeGrafter"/>
</dbReference>
<reference evidence="6" key="1">
    <citation type="submission" date="2020-05" db="EMBL/GenBank/DDBJ databases">
        <authorList>
            <person name="Chiriac C."/>
            <person name="Salcher M."/>
            <person name="Ghai R."/>
            <person name="Kavagutti S V."/>
        </authorList>
    </citation>
    <scope>NUCLEOTIDE SEQUENCE</scope>
</reference>
<sequence>MKSEQFVAKKSQKKVALIFGVTGQDGSFLAEWLLKKGYEVHGVRRRSSSFNTGRIDHLIQNAKFWESSFFLHYGDLEDGSSINRIILETMPDEIYNLAAQSHVGLSFEEPLYTVEIAGLGCLRILECLLRQNNKQIKYYQASTSELFGGDGESSFNELSPFQPRSPYAAGKLLAYWSTRIYREAYGIFAVNGILFNHESYRRGETFVTRKITRGLSRIKFGLQDVLVLGNLNAIRDWGHAKDYVEAMWLMMQLEVAEDLVISTGHHSSVREFVNLTAQELGYSLKWEGEGSSEIAIDTHTGKTIVKVDAGYLRPLEVNFLEGDSSRAREILKWEPRISIAELVSEMVDYDIKLCEKELQFPSVHRD</sequence>
<dbReference type="InterPro" id="IPR016040">
    <property type="entry name" value="NAD(P)-bd_dom"/>
</dbReference>
<evidence type="ECO:0000256" key="4">
    <source>
        <dbReference type="ARBA" id="ARBA00023239"/>
    </source>
</evidence>
<dbReference type="EMBL" id="CAFABI010000013">
    <property type="protein sequence ID" value="CAB4821017.1"/>
    <property type="molecule type" value="Genomic_DNA"/>
</dbReference>
<dbReference type="AlphaFoldDB" id="A0A6J6ZS31"/>
<dbReference type="Pfam" id="PF16363">
    <property type="entry name" value="GDP_Man_Dehyd"/>
    <property type="match status" value="1"/>
</dbReference>
<dbReference type="InterPro" id="IPR006368">
    <property type="entry name" value="GDP_Man_deHydtase"/>
</dbReference>
<feature type="domain" description="NAD(P)-binding" evidence="5">
    <location>
        <begin position="17"/>
        <end position="346"/>
    </location>
</feature>
<organism evidence="6">
    <name type="scientific">freshwater metagenome</name>
    <dbReference type="NCBI Taxonomy" id="449393"/>
    <lineage>
        <taxon>unclassified sequences</taxon>
        <taxon>metagenomes</taxon>
        <taxon>ecological metagenomes</taxon>
    </lineage>
</organism>
<accession>A0A6J6ZS31</accession>
<dbReference type="Gene3D" id="3.90.25.10">
    <property type="entry name" value="UDP-galactose 4-epimerase, domain 1"/>
    <property type="match status" value="1"/>
</dbReference>
<dbReference type="FunFam" id="3.40.50.720:FF:000924">
    <property type="entry name" value="GDP-mannose 4,6 dehydratase"/>
    <property type="match status" value="1"/>
</dbReference>
<dbReference type="SUPFAM" id="SSF51735">
    <property type="entry name" value="NAD(P)-binding Rossmann-fold domains"/>
    <property type="match status" value="1"/>
</dbReference>
<dbReference type="InterPro" id="IPR036291">
    <property type="entry name" value="NAD(P)-bd_dom_sf"/>
</dbReference>
<dbReference type="PANTHER" id="PTHR43715:SF1">
    <property type="entry name" value="GDP-MANNOSE 4,6 DEHYDRATASE"/>
    <property type="match status" value="1"/>
</dbReference>
<evidence type="ECO:0000313" key="6">
    <source>
        <dbReference type="EMBL" id="CAB4821017.1"/>
    </source>
</evidence>
<comment type="cofactor">
    <cofactor evidence="1">
        <name>NADP(+)</name>
        <dbReference type="ChEBI" id="CHEBI:58349"/>
    </cofactor>
</comment>
<dbReference type="HAMAP" id="MF_00955">
    <property type="entry name" value="GDP_Man_dehydratase"/>
    <property type="match status" value="1"/>
</dbReference>
<name>A0A6J6ZS31_9ZZZZ</name>
<dbReference type="CDD" id="cd05260">
    <property type="entry name" value="GDP_MD_SDR_e"/>
    <property type="match status" value="1"/>
</dbReference>
<evidence type="ECO:0000313" key="7">
    <source>
        <dbReference type="EMBL" id="CAB5071911.1"/>
    </source>
</evidence>
<dbReference type="GO" id="GO:0008446">
    <property type="term" value="F:GDP-mannose 4,6-dehydratase activity"/>
    <property type="evidence" value="ECO:0007669"/>
    <property type="project" value="UniProtKB-EC"/>
</dbReference>
<dbReference type="EC" id="4.2.1.47" evidence="3"/>
<dbReference type="PANTHER" id="PTHR43715">
    <property type="entry name" value="GDP-MANNOSE 4,6-DEHYDRATASE"/>
    <property type="match status" value="1"/>
</dbReference>
<dbReference type="Gene3D" id="3.40.50.720">
    <property type="entry name" value="NAD(P)-binding Rossmann-like Domain"/>
    <property type="match status" value="1"/>
</dbReference>
<dbReference type="NCBIfam" id="TIGR01472">
    <property type="entry name" value="gmd"/>
    <property type="match status" value="1"/>
</dbReference>
<gene>
    <name evidence="6" type="ORF">UFOPK3197_00203</name>
    <name evidence="7" type="ORF">UFOPK4401_00239</name>
</gene>
<evidence type="ECO:0000256" key="2">
    <source>
        <dbReference type="ARBA" id="ARBA00009263"/>
    </source>
</evidence>